<dbReference type="AntiFam" id="ANF00007">
    <property type="entry name" value="Shadow ORF (opposite clpB)"/>
</dbReference>
<protein>
    <submittedName>
        <fullName evidence="1">Uncharacterized protein</fullName>
    </submittedName>
</protein>
<name>K1TBQ8_9ZZZZ</name>
<sequence length="232" mass="25221">QAAILGLFDFNRRNAGPQLHNLGHIVRRYLDIGHAQLQRGQLLAQLGQLGLGFGQFLVINSGIALLFGVGVFQVMLFGFQLCHLLLQVQELGNFRVAQVAAGAGFIQQVNRLIRQVAVGDIPFRQVYHIRHDGIGHTHAVVLFVITFYAADNRNGIIDGGFFHLDGLEAALQRRIFFNKLAVLGKGRCADNLDLPAGQGRFHDVGGVHGAVRIPGADNVVDLVNEQDHIAGG</sequence>
<dbReference type="AlphaFoldDB" id="K1TBQ8"/>
<reference evidence="1" key="1">
    <citation type="journal article" date="2013" name="Environ. Microbiol.">
        <title>Microbiota from the distal guts of lean and obese adolescents exhibit partial functional redundancy besides clear differences in community structure.</title>
        <authorList>
            <person name="Ferrer M."/>
            <person name="Ruiz A."/>
            <person name="Lanza F."/>
            <person name="Haange S.B."/>
            <person name="Oberbach A."/>
            <person name="Till H."/>
            <person name="Bargiela R."/>
            <person name="Campoy C."/>
            <person name="Segura M.T."/>
            <person name="Richter M."/>
            <person name="von Bergen M."/>
            <person name="Seifert J."/>
            <person name="Suarez A."/>
        </authorList>
    </citation>
    <scope>NUCLEOTIDE SEQUENCE</scope>
</reference>
<accession>K1TBQ8</accession>
<organism evidence="1">
    <name type="scientific">human gut metagenome</name>
    <dbReference type="NCBI Taxonomy" id="408170"/>
    <lineage>
        <taxon>unclassified sequences</taxon>
        <taxon>metagenomes</taxon>
        <taxon>organismal metagenomes</taxon>
    </lineage>
</organism>
<dbReference type="EMBL" id="AJWZ01007524">
    <property type="protein sequence ID" value="EKC56671.1"/>
    <property type="molecule type" value="Genomic_DNA"/>
</dbReference>
<feature type="non-terminal residue" evidence="1">
    <location>
        <position position="1"/>
    </location>
</feature>
<proteinExistence type="predicted"/>
<feature type="non-terminal residue" evidence="1">
    <location>
        <position position="232"/>
    </location>
</feature>
<gene>
    <name evidence="1" type="ORF">OBE_10944</name>
</gene>
<comment type="caution">
    <text evidence="1">The sequence shown here is derived from an EMBL/GenBank/DDBJ whole genome shotgun (WGS) entry which is preliminary data.</text>
</comment>
<evidence type="ECO:0000313" key="1">
    <source>
        <dbReference type="EMBL" id="EKC56671.1"/>
    </source>
</evidence>